<evidence type="ECO:0000259" key="3">
    <source>
        <dbReference type="PROSITE" id="PS51000"/>
    </source>
</evidence>
<dbReference type="SMART" id="SM01134">
    <property type="entry name" value="DeoRC"/>
    <property type="match status" value="1"/>
</dbReference>
<dbReference type="Pfam" id="PF08220">
    <property type="entry name" value="HTH_DeoR"/>
    <property type="match status" value="1"/>
</dbReference>
<evidence type="ECO:0000256" key="1">
    <source>
        <dbReference type="ARBA" id="ARBA00023015"/>
    </source>
</evidence>
<proteinExistence type="predicted"/>
<evidence type="ECO:0000313" key="5">
    <source>
        <dbReference type="Proteomes" id="UP000650511"/>
    </source>
</evidence>
<keyword evidence="1" id="KW-0805">Transcription regulation</keyword>
<sequence length="263" mass="28108">MPDAAPIPARIRRDRMLSLVREREFVRVAELAERFEVSEVTVRTDLDALADRGLLRRVRGGAVPGTGPLVERRFEESTVAAAAEKRDIARAAAAMVQSGETVILDVGTTTTAIAQELARRDDLHDVTVFTSSLTIAMALEAATPGFTVVVTGGTLRPAQHSLVEPLAGLVLAQIRAGIAFLGCNGVDVRGGVTNVNLPETQVKKLILQAAQRRVICADHTKLGAVALAHVCSLDEVDLLLTDRAADPELLDELRETGLTIQLA</sequence>
<accession>A0A8J3A5F1</accession>
<dbReference type="SMART" id="SM00420">
    <property type="entry name" value="HTH_DEOR"/>
    <property type="match status" value="1"/>
</dbReference>
<keyword evidence="5" id="KW-1185">Reference proteome</keyword>
<dbReference type="Gene3D" id="3.40.50.1360">
    <property type="match status" value="1"/>
</dbReference>
<keyword evidence="2" id="KW-0804">Transcription</keyword>
<dbReference type="RefSeq" id="WP_130651027.1">
    <property type="nucleotide sequence ID" value="NZ_BMHA01000002.1"/>
</dbReference>
<name>A0A8J3A5F1_9ACTN</name>
<dbReference type="PRINTS" id="PR00037">
    <property type="entry name" value="HTHLACR"/>
</dbReference>
<reference evidence="4" key="2">
    <citation type="submission" date="2020-09" db="EMBL/GenBank/DDBJ databases">
        <authorList>
            <person name="Sun Q."/>
            <person name="Zhou Y."/>
        </authorList>
    </citation>
    <scope>NUCLEOTIDE SEQUENCE</scope>
    <source>
        <strain evidence="4">CGMCC 1.14988</strain>
    </source>
</reference>
<dbReference type="OrthoDB" id="7688673at2"/>
<feature type="domain" description="HTH deoR-type" evidence="3">
    <location>
        <begin position="9"/>
        <end position="64"/>
    </location>
</feature>
<gene>
    <name evidence="4" type="ORF">GCM10011354_04440</name>
</gene>
<dbReference type="InterPro" id="IPR001034">
    <property type="entry name" value="DeoR_HTH"/>
</dbReference>
<dbReference type="InterPro" id="IPR036388">
    <property type="entry name" value="WH-like_DNA-bd_sf"/>
</dbReference>
<dbReference type="Gene3D" id="1.10.10.10">
    <property type="entry name" value="Winged helix-like DNA-binding domain superfamily/Winged helix DNA-binding domain"/>
    <property type="match status" value="1"/>
</dbReference>
<protein>
    <submittedName>
        <fullName evidence="4">Transcriptional regulator</fullName>
    </submittedName>
</protein>
<dbReference type="PANTHER" id="PTHR30363:SF44">
    <property type="entry name" value="AGA OPERON TRANSCRIPTIONAL REPRESSOR-RELATED"/>
    <property type="match status" value="1"/>
</dbReference>
<reference evidence="4" key="1">
    <citation type="journal article" date="2014" name="Int. J. Syst. Evol. Microbiol.">
        <title>Complete genome sequence of Corynebacterium casei LMG S-19264T (=DSM 44701T), isolated from a smear-ripened cheese.</title>
        <authorList>
            <consortium name="US DOE Joint Genome Institute (JGI-PGF)"/>
            <person name="Walter F."/>
            <person name="Albersmeier A."/>
            <person name="Kalinowski J."/>
            <person name="Ruckert C."/>
        </authorList>
    </citation>
    <scope>NUCLEOTIDE SEQUENCE</scope>
    <source>
        <strain evidence="4">CGMCC 1.14988</strain>
    </source>
</reference>
<dbReference type="InterPro" id="IPR050313">
    <property type="entry name" value="Carb_Metab_HTH_regulators"/>
</dbReference>
<dbReference type="GO" id="GO:0003700">
    <property type="term" value="F:DNA-binding transcription factor activity"/>
    <property type="evidence" value="ECO:0007669"/>
    <property type="project" value="InterPro"/>
</dbReference>
<dbReference type="InterPro" id="IPR037171">
    <property type="entry name" value="NagB/RpiA_transferase-like"/>
</dbReference>
<dbReference type="EMBL" id="BMHA01000002">
    <property type="protein sequence ID" value="GGI03520.1"/>
    <property type="molecule type" value="Genomic_DNA"/>
</dbReference>
<dbReference type="SUPFAM" id="SSF46785">
    <property type="entry name" value="Winged helix' DNA-binding domain"/>
    <property type="match status" value="1"/>
</dbReference>
<dbReference type="PANTHER" id="PTHR30363">
    <property type="entry name" value="HTH-TYPE TRANSCRIPTIONAL REGULATOR SRLR-RELATED"/>
    <property type="match status" value="1"/>
</dbReference>
<comment type="caution">
    <text evidence="4">The sequence shown here is derived from an EMBL/GenBank/DDBJ whole genome shotgun (WGS) entry which is preliminary data.</text>
</comment>
<dbReference type="PROSITE" id="PS51000">
    <property type="entry name" value="HTH_DEOR_2"/>
    <property type="match status" value="1"/>
</dbReference>
<dbReference type="Proteomes" id="UP000650511">
    <property type="component" value="Unassembled WGS sequence"/>
</dbReference>
<dbReference type="SUPFAM" id="SSF100950">
    <property type="entry name" value="NagB/RpiA/CoA transferase-like"/>
    <property type="match status" value="1"/>
</dbReference>
<dbReference type="Pfam" id="PF00455">
    <property type="entry name" value="DeoRC"/>
    <property type="match status" value="1"/>
</dbReference>
<dbReference type="AlphaFoldDB" id="A0A8J3A5F1"/>
<evidence type="ECO:0000313" key="4">
    <source>
        <dbReference type="EMBL" id="GGI03520.1"/>
    </source>
</evidence>
<organism evidence="4 5">
    <name type="scientific">Egicoccus halophilus</name>
    <dbReference type="NCBI Taxonomy" id="1670830"/>
    <lineage>
        <taxon>Bacteria</taxon>
        <taxon>Bacillati</taxon>
        <taxon>Actinomycetota</taxon>
        <taxon>Nitriliruptoria</taxon>
        <taxon>Egicoccales</taxon>
        <taxon>Egicoccaceae</taxon>
        <taxon>Egicoccus</taxon>
    </lineage>
</organism>
<dbReference type="InterPro" id="IPR036390">
    <property type="entry name" value="WH_DNA-bd_sf"/>
</dbReference>
<dbReference type="InterPro" id="IPR014036">
    <property type="entry name" value="DeoR-like_C"/>
</dbReference>
<evidence type="ECO:0000256" key="2">
    <source>
        <dbReference type="ARBA" id="ARBA00023163"/>
    </source>
</evidence>